<dbReference type="Gene3D" id="3.40.630.30">
    <property type="match status" value="1"/>
</dbReference>
<dbReference type="InterPro" id="IPR016181">
    <property type="entry name" value="Acyl_CoA_acyltransferase"/>
</dbReference>
<gene>
    <name evidence="4" type="ORF">SAMN05216192_13644</name>
</gene>
<protein>
    <submittedName>
        <fullName evidence="4">Phosphinothricin acetyltransferase</fullName>
    </submittedName>
</protein>
<dbReference type="GO" id="GO:0016747">
    <property type="term" value="F:acyltransferase activity, transferring groups other than amino-acyl groups"/>
    <property type="evidence" value="ECO:0007669"/>
    <property type="project" value="InterPro"/>
</dbReference>
<dbReference type="RefSeq" id="WP_090717704.1">
    <property type="nucleotide sequence ID" value="NZ_CBCSKY010000038.1"/>
</dbReference>
<dbReference type="InterPro" id="IPR000182">
    <property type="entry name" value="GNAT_dom"/>
</dbReference>
<dbReference type="Proteomes" id="UP000199050">
    <property type="component" value="Unassembled WGS sequence"/>
</dbReference>
<evidence type="ECO:0000313" key="4">
    <source>
        <dbReference type="EMBL" id="SDK26045.1"/>
    </source>
</evidence>
<keyword evidence="1 4" id="KW-0808">Transferase</keyword>
<accession>A0A1G9AHQ5</accession>
<dbReference type="PANTHER" id="PTHR43072">
    <property type="entry name" value="N-ACETYLTRANSFERASE"/>
    <property type="match status" value="1"/>
</dbReference>
<dbReference type="PANTHER" id="PTHR43072:SF23">
    <property type="entry name" value="UPF0039 PROTEIN C11D3.02C"/>
    <property type="match status" value="1"/>
</dbReference>
<evidence type="ECO:0000313" key="5">
    <source>
        <dbReference type="Proteomes" id="UP000199050"/>
    </source>
</evidence>
<keyword evidence="5" id="KW-1185">Reference proteome</keyword>
<reference evidence="5" key="1">
    <citation type="submission" date="2016-10" db="EMBL/GenBank/DDBJ databases">
        <authorList>
            <person name="Varghese N."/>
            <person name="Submissions S."/>
        </authorList>
    </citation>
    <scope>NUCLEOTIDE SEQUENCE [LARGE SCALE GENOMIC DNA]</scope>
    <source>
        <strain evidence="5">CGMCC 1.11012</strain>
    </source>
</reference>
<keyword evidence="2" id="KW-0012">Acyltransferase</keyword>
<proteinExistence type="predicted"/>
<evidence type="ECO:0000256" key="2">
    <source>
        <dbReference type="ARBA" id="ARBA00023315"/>
    </source>
</evidence>
<dbReference type="OrthoDB" id="9798006at2"/>
<sequence>MGERAIAAGGLAFEEISEEHLAGVLDIYNYYVLNTTISFHTEPQTLEEMRQSVLSGDPRYKSYAILQDGSLAGYVLIARHKNKQAYDTSGEISIYLQPGVGGQGIGGQALKFIEQKAAELRFHVLVATVCADNEPSRRLFTRHGYEQSALFREIGHKFGRWLDIASYQKIIGQASI</sequence>
<dbReference type="PROSITE" id="PS51186">
    <property type="entry name" value="GNAT"/>
    <property type="match status" value="1"/>
</dbReference>
<dbReference type="EMBL" id="FNDX01000036">
    <property type="protein sequence ID" value="SDK26045.1"/>
    <property type="molecule type" value="Genomic_DNA"/>
</dbReference>
<dbReference type="SUPFAM" id="SSF55729">
    <property type="entry name" value="Acyl-CoA N-acyltransferases (Nat)"/>
    <property type="match status" value="1"/>
</dbReference>
<evidence type="ECO:0000259" key="3">
    <source>
        <dbReference type="PROSITE" id="PS51186"/>
    </source>
</evidence>
<dbReference type="AlphaFoldDB" id="A0A1G9AHQ5"/>
<organism evidence="4 5">
    <name type="scientific">Paenibacillus typhae</name>
    <dbReference type="NCBI Taxonomy" id="1174501"/>
    <lineage>
        <taxon>Bacteria</taxon>
        <taxon>Bacillati</taxon>
        <taxon>Bacillota</taxon>
        <taxon>Bacilli</taxon>
        <taxon>Bacillales</taxon>
        <taxon>Paenibacillaceae</taxon>
        <taxon>Paenibacillus</taxon>
    </lineage>
</organism>
<name>A0A1G9AHQ5_9BACL</name>
<dbReference type="STRING" id="1174501.SAMN05216192_13644"/>
<dbReference type="Pfam" id="PF00583">
    <property type="entry name" value="Acetyltransf_1"/>
    <property type="match status" value="1"/>
</dbReference>
<feature type="domain" description="N-acetyltransferase" evidence="3">
    <location>
        <begin position="11"/>
        <end position="163"/>
    </location>
</feature>
<evidence type="ECO:0000256" key="1">
    <source>
        <dbReference type="ARBA" id="ARBA00022679"/>
    </source>
</evidence>